<evidence type="ECO:0000313" key="3">
    <source>
        <dbReference type="EMBL" id="GAA2041656.1"/>
    </source>
</evidence>
<evidence type="ECO:0000313" key="4">
    <source>
        <dbReference type="Proteomes" id="UP001501285"/>
    </source>
</evidence>
<feature type="transmembrane region" description="Helical" evidence="2">
    <location>
        <begin position="6"/>
        <end position="25"/>
    </location>
</feature>
<dbReference type="Proteomes" id="UP001501285">
    <property type="component" value="Unassembled WGS sequence"/>
</dbReference>
<name>A0ABP5G7N3_9MICO</name>
<proteinExistence type="predicted"/>
<feature type="region of interest" description="Disordered" evidence="1">
    <location>
        <begin position="74"/>
        <end position="198"/>
    </location>
</feature>
<sequence length="198" mass="20056">MTRATIIWFVGAAVVGAAAGGLHLLRSQIGGAHTGLPLAVGAFGLTALAAAMLYHGVVIAAREQDAFAGPEPELVDVPESVDEPELPEHDAPEPAESGAEAQGSAEPEPAEAAPAEAAPAEAAPAEPESQTHDAPVLVVAAPERHDADPGGGDTAHDSAEPHAAGADEGPAVYTFRRGKPVRDAGPRSPRPPRRDRPA</sequence>
<keyword evidence="2" id="KW-1133">Transmembrane helix</keyword>
<keyword evidence="4" id="KW-1185">Reference proteome</keyword>
<organism evidence="3 4">
    <name type="scientific">Terrabacter terrae</name>
    <dbReference type="NCBI Taxonomy" id="318434"/>
    <lineage>
        <taxon>Bacteria</taxon>
        <taxon>Bacillati</taxon>
        <taxon>Actinomycetota</taxon>
        <taxon>Actinomycetes</taxon>
        <taxon>Micrococcales</taxon>
        <taxon>Intrasporangiaceae</taxon>
        <taxon>Terrabacter</taxon>
    </lineage>
</organism>
<feature type="transmembrane region" description="Helical" evidence="2">
    <location>
        <begin position="37"/>
        <end position="57"/>
    </location>
</feature>
<evidence type="ECO:0000256" key="1">
    <source>
        <dbReference type="SAM" id="MobiDB-lite"/>
    </source>
</evidence>
<feature type="compositionally biased region" description="Low complexity" evidence="1">
    <location>
        <begin position="94"/>
        <end position="128"/>
    </location>
</feature>
<protein>
    <submittedName>
        <fullName evidence="3">Uncharacterized protein</fullName>
    </submittedName>
</protein>
<evidence type="ECO:0000256" key="2">
    <source>
        <dbReference type="SAM" id="Phobius"/>
    </source>
</evidence>
<reference evidence="4" key="1">
    <citation type="journal article" date="2019" name="Int. J. Syst. Evol. Microbiol.">
        <title>The Global Catalogue of Microorganisms (GCM) 10K type strain sequencing project: providing services to taxonomists for standard genome sequencing and annotation.</title>
        <authorList>
            <consortium name="The Broad Institute Genomics Platform"/>
            <consortium name="The Broad Institute Genome Sequencing Center for Infectious Disease"/>
            <person name="Wu L."/>
            <person name="Ma J."/>
        </authorList>
    </citation>
    <scope>NUCLEOTIDE SEQUENCE [LARGE SCALE GENOMIC DNA]</scope>
    <source>
        <strain evidence="4">JCM 14283</strain>
    </source>
</reference>
<accession>A0ABP5G7N3</accession>
<feature type="compositionally biased region" description="Acidic residues" evidence="1">
    <location>
        <begin position="74"/>
        <end position="85"/>
    </location>
</feature>
<keyword evidence="2" id="KW-0472">Membrane</keyword>
<keyword evidence="2" id="KW-0812">Transmembrane</keyword>
<dbReference type="RefSeq" id="WP_343994335.1">
    <property type="nucleotide sequence ID" value="NZ_BAAANB010000044.1"/>
</dbReference>
<feature type="compositionally biased region" description="Basic and acidic residues" evidence="1">
    <location>
        <begin position="142"/>
        <end position="160"/>
    </location>
</feature>
<comment type="caution">
    <text evidence="3">The sequence shown here is derived from an EMBL/GenBank/DDBJ whole genome shotgun (WGS) entry which is preliminary data.</text>
</comment>
<gene>
    <name evidence="3" type="ORF">GCM10009740_37480</name>
</gene>
<dbReference type="EMBL" id="BAAANB010000044">
    <property type="protein sequence ID" value="GAA2041656.1"/>
    <property type="molecule type" value="Genomic_DNA"/>
</dbReference>